<dbReference type="AlphaFoldDB" id="A0A177A0P8"/>
<dbReference type="GeneID" id="36291540"/>
<dbReference type="Proteomes" id="UP000077154">
    <property type="component" value="Unassembled WGS sequence"/>
</dbReference>
<dbReference type="PANTHER" id="PTHR15243">
    <property type="entry name" value="SERINE/THREONINE-PROTEIN KINASE 19"/>
    <property type="match status" value="1"/>
</dbReference>
<comment type="similarity">
    <text evidence="1">Belongs to the STK19 family.</text>
</comment>
<dbReference type="VEuPathDB" id="FungiDB:GMDG_07030"/>
<feature type="region of interest" description="Disordered" evidence="2">
    <location>
        <begin position="348"/>
        <end position="374"/>
    </location>
</feature>
<evidence type="ECO:0000313" key="3">
    <source>
        <dbReference type="EMBL" id="OAF55160.2"/>
    </source>
</evidence>
<accession>A0A177A0P8</accession>
<dbReference type="OrthoDB" id="3980126at2759"/>
<dbReference type="EMBL" id="KV441411">
    <property type="protein sequence ID" value="OAF55160.2"/>
    <property type="molecule type" value="Genomic_DNA"/>
</dbReference>
<dbReference type="GO" id="GO:0046579">
    <property type="term" value="P:positive regulation of Ras protein signal transduction"/>
    <property type="evidence" value="ECO:0007669"/>
    <property type="project" value="TreeGrafter"/>
</dbReference>
<dbReference type="RefSeq" id="XP_024320461.1">
    <property type="nucleotide sequence ID" value="XM_024472049.1"/>
</dbReference>
<feature type="compositionally biased region" description="Gly residues" evidence="2">
    <location>
        <begin position="351"/>
        <end position="374"/>
    </location>
</feature>
<feature type="compositionally biased region" description="Low complexity" evidence="2">
    <location>
        <begin position="30"/>
        <end position="47"/>
    </location>
</feature>
<name>A0A177A0P8_9PEZI</name>
<organism evidence="3">
    <name type="scientific">Pseudogymnoascus destructans</name>
    <dbReference type="NCBI Taxonomy" id="655981"/>
    <lineage>
        <taxon>Eukaryota</taxon>
        <taxon>Fungi</taxon>
        <taxon>Dikarya</taxon>
        <taxon>Ascomycota</taxon>
        <taxon>Pezizomycotina</taxon>
        <taxon>Leotiomycetes</taxon>
        <taxon>Thelebolales</taxon>
        <taxon>Thelebolaceae</taxon>
        <taxon>Pseudogymnoascus</taxon>
    </lineage>
</organism>
<dbReference type="Pfam" id="PF10494">
    <property type="entry name" value="Stk19"/>
    <property type="match status" value="1"/>
</dbReference>
<evidence type="ECO:0000256" key="1">
    <source>
        <dbReference type="ARBA" id="ARBA00093458"/>
    </source>
</evidence>
<protein>
    <submittedName>
        <fullName evidence="3">Uncharacterized protein</fullName>
    </submittedName>
</protein>
<dbReference type="eggNOG" id="ENOG502S7IU">
    <property type="taxonomic scope" value="Eukaryota"/>
</dbReference>
<dbReference type="InterPro" id="IPR018865">
    <property type="entry name" value="STK19-like"/>
</dbReference>
<proteinExistence type="inferred from homology"/>
<gene>
    <name evidence="3" type="ORF">VC83_08500</name>
</gene>
<feature type="region of interest" description="Disordered" evidence="2">
    <location>
        <begin position="1"/>
        <end position="82"/>
    </location>
</feature>
<evidence type="ECO:0000256" key="2">
    <source>
        <dbReference type="SAM" id="MobiDB-lite"/>
    </source>
</evidence>
<reference evidence="3" key="1">
    <citation type="submission" date="2016-03" db="EMBL/GenBank/DDBJ databases">
        <title>Updated assembly of Pseudogymnoascus destructans, the fungus causing white-nose syndrome of bats.</title>
        <authorList>
            <person name="Palmer J.M."/>
            <person name="Drees K.P."/>
            <person name="Foster J.T."/>
            <person name="Lindner D.L."/>
        </authorList>
    </citation>
    <scope>NUCLEOTIDE SEQUENCE [LARGE SCALE GENOMIC DNA]</scope>
    <source>
        <strain evidence="3">20631-21</strain>
    </source>
</reference>
<sequence length="374" mass="38900">MPLSPVNHQHQHRKMSFQTTAAHSSRIKKSNPASARRPSSASAFSSLPRRKPIACGASKLQSQSQDSDDDTPYSSNPTTRLPDAGLIHTLLTDLALRDVPQAILHITTHTFTPIPPTRSGLSSTRTAEILNYRRALPPVATVSHVQALLHAPTAVAREIAELTGKGTIRKLLIPGRGGAGELLILTRDLEGLVNSSTLLDEGVKVAYIKLLREQPTALKLPRSSLSQDAARQLMQAGFITAATPTWTAADVFSAPGQGARGTLASLTSIASAARGGVGKVGSEGVVHAAGGSGGRAGAAGGGMGDYSVSVPNVGAYLKLLTSARTQLVGVLQKTRFREMTEEGLRERWEGGVEGGGGGGRGGGGCFGGWSLGGW</sequence>
<dbReference type="PANTHER" id="PTHR15243:SF0">
    <property type="entry name" value="SERINE_THREONINE-PROTEIN KINASE 19"/>
    <property type="match status" value="1"/>
</dbReference>